<reference evidence="7 8" key="1">
    <citation type="submission" date="2018-04" db="EMBL/GenBank/DDBJ databases">
        <title>Genomic Encyclopedia of Type Strains, Phase IV (KMG-IV): sequencing the most valuable type-strain genomes for metagenomic binning, comparative biology and taxonomic classification.</title>
        <authorList>
            <person name="Goeker M."/>
        </authorList>
    </citation>
    <scope>NUCLEOTIDE SEQUENCE [LARGE SCALE GENOMIC DNA]</scope>
    <source>
        <strain evidence="7 8">DSM 20705</strain>
    </source>
</reference>
<organism evidence="7 8">
    <name type="scientific">Ezakiella coagulans</name>
    <dbReference type="NCBI Taxonomy" id="46507"/>
    <lineage>
        <taxon>Bacteria</taxon>
        <taxon>Bacillati</taxon>
        <taxon>Bacillota</taxon>
        <taxon>Tissierellia</taxon>
        <taxon>Ezakiella</taxon>
    </lineage>
</organism>
<comment type="caution">
    <text evidence="7">The sequence shown here is derived from an EMBL/GenBank/DDBJ whole genome shotgun (WGS) entry which is preliminary data.</text>
</comment>
<dbReference type="Gene3D" id="3.40.50.300">
    <property type="entry name" value="P-loop containing nucleotide triphosphate hydrolases"/>
    <property type="match status" value="1"/>
</dbReference>
<feature type="binding site" evidence="5">
    <location>
        <begin position="127"/>
        <end position="132"/>
    </location>
    <ligand>
        <name>GTP</name>
        <dbReference type="ChEBI" id="CHEBI:37565"/>
    </ligand>
</feature>
<accession>A0A2U1E449</accession>
<comment type="similarity">
    <text evidence="4">Belongs to the TRAFAC class YlqF/YawG GTPase family. MTG1 subfamily.</text>
</comment>
<feature type="binding site" evidence="5">
    <location>
        <position position="171"/>
    </location>
    <ligand>
        <name>GTP</name>
        <dbReference type="ChEBI" id="CHEBI:37565"/>
    </ligand>
</feature>
<dbReference type="PANTHER" id="PTHR45782">
    <property type="entry name" value="MITOCHONDRIAL RIBOSOME-ASSOCIATED GTPASE 1"/>
    <property type="match status" value="1"/>
</dbReference>
<evidence type="ECO:0000256" key="4">
    <source>
        <dbReference type="PIRNR" id="PIRNR006230"/>
    </source>
</evidence>
<gene>
    <name evidence="7" type="ORF">C7381_104128</name>
</gene>
<evidence type="ECO:0000313" key="8">
    <source>
        <dbReference type="Proteomes" id="UP000245793"/>
    </source>
</evidence>
<dbReference type="GO" id="GO:0006412">
    <property type="term" value="P:translation"/>
    <property type="evidence" value="ECO:0007669"/>
    <property type="project" value="TreeGrafter"/>
</dbReference>
<comment type="function">
    <text evidence="4">Required for a late step of 50S ribosomal subunit assembly. Has GTPase activity.</text>
</comment>
<dbReference type="PANTHER" id="PTHR45782:SF4">
    <property type="entry name" value="MITOCHONDRIAL RIBOSOME-ASSOCIATED GTPASE 1"/>
    <property type="match status" value="1"/>
</dbReference>
<dbReference type="Proteomes" id="UP000245793">
    <property type="component" value="Unassembled WGS sequence"/>
</dbReference>
<dbReference type="InterPro" id="IPR027417">
    <property type="entry name" value="P-loop_NTPase"/>
</dbReference>
<keyword evidence="2 4" id="KW-0547">Nucleotide-binding</keyword>
<evidence type="ECO:0000256" key="3">
    <source>
        <dbReference type="ARBA" id="ARBA00023134"/>
    </source>
</evidence>
<keyword evidence="3 4" id="KW-0342">GTP-binding</keyword>
<dbReference type="CDD" id="cd01856">
    <property type="entry name" value="YlqF"/>
    <property type="match status" value="1"/>
</dbReference>
<dbReference type="GO" id="GO:0005525">
    <property type="term" value="F:GTP binding"/>
    <property type="evidence" value="ECO:0007669"/>
    <property type="project" value="UniProtKB-KW"/>
</dbReference>
<comment type="subcellular location">
    <subcellularLocation>
        <location evidence="4">Cytoplasm</location>
    </subcellularLocation>
</comment>
<dbReference type="InterPro" id="IPR006073">
    <property type="entry name" value="GTP-bd"/>
</dbReference>
<dbReference type="GO" id="GO:0003924">
    <property type="term" value="F:GTPase activity"/>
    <property type="evidence" value="ECO:0007669"/>
    <property type="project" value="TreeGrafter"/>
</dbReference>
<dbReference type="PROSITE" id="PS51721">
    <property type="entry name" value="G_CP"/>
    <property type="match status" value="1"/>
</dbReference>
<keyword evidence="8" id="KW-1185">Reference proteome</keyword>
<dbReference type="AlphaFoldDB" id="A0A2U1E449"/>
<dbReference type="NCBIfam" id="TIGR03596">
    <property type="entry name" value="GTPase_YlqF"/>
    <property type="match status" value="1"/>
</dbReference>
<feature type="domain" description="CP-type G" evidence="6">
    <location>
        <begin position="9"/>
        <end position="175"/>
    </location>
</feature>
<evidence type="ECO:0000256" key="2">
    <source>
        <dbReference type="ARBA" id="ARBA00022741"/>
    </source>
</evidence>
<dbReference type="InterPro" id="IPR030378">
    <property type="entry name" value="G_CP_dom"/>
</dbReference>
<dbReference type="RefSeq" id="WP_116480038.1">
    <property type="nucleotide sequence ID" value="NZ_QEKV01000004.1"/>
</dbReference>
<dbReference type="Gene3D" id="1.10.1580.10">
    <property type="match status" value="1"/>
</dbReference>
<name>A0A2U1E449_9FIRM</name>
<evidence type="ECO:0000259" key="6">
    <source>
        <dbReference type="PROSITE" id="PS51721"/>
    </source>
</evidence>
<evidence type="ECO:0000256" key="1">
    <source>
        <dbReference type="ARBA" id="ARBA00014898"/>
    </source>
</evidence>
<evidence type="ECO:0000313" key="7">
    <source>
        <dbReference type="EMBL" id="PVY94622.1"/>
    </source>
</evidence>
<dbReference type="EMBL" id="QEKV01000004">
    <property type="protein sequence ID" value="PVY94622.1"/>
    <property type="molecule type" value="Genomic_DNA"/>
</dbReference>
<dbReference type="Pfam" id="PF01926">
    <property type="entry name" value="MMR_HSR1"/>
    <property type="match status" value="1"/>
</dbReference>
<dbReference type="InterPro" id="IPR023179">
    <property type="entry name" value="GTP-bd_ortho_bundle_sf"/>
</dbReference>
<sequence>MSWYPGHMKKALDEIKEKIKLVDVVVEVIDARMPYSTKNPYVAKIAENKEHILLMTKKDLADKEETAKWLKQFREDGFSAFAINTFDKRDISSFKRFLKDVKQDILENKKSKRENFEMKVMVVGMPNVGKSSFLNAFKGTKSTKVGNTPGVTRNMQWVRTGEDILLLDTPGILMMSRSEENRVTNLEVLNSIDTSEVDAAETALLMIKILQTRYPGLLNNRYGVDESEEPLAVLEGIAKRRGALIKGGEYDYSRAGSILVDEFRKGVLGNLTLESVDEIY</sequence>
<dbReference type="InterPro" id="IPR016478">
    <property type="entry name" value="GTPase_MTG1"/>
</dbReference>
<dbReference type="PIRSF" id="PIRSF006230">
    <property type="entry name" value="MG442"/>
    <property type="match status" value="1"/>
</dbReference>
<dbReference type="PRINTS" id="PR00326">
    <property type="entry name" value="GTP1OBG"/>
</dbReference>
<keyword evidence="4" id="KW-0963">Cytoplasm</keyword>
<dbReference type="GO" id="GO:0005737">
    <property type="term" value="C:cytoplasm"/>
    <property type="evidence" value="ECO:0007669"/>
    <property type="project" value="UniProtKB-SubCell"/>
</dbReference>
<dbReference type="InterPro" id="IPR019991">
    <property type="entry name" value="GTP-bd_ribosome_bgen"/>
</dbReference>
<evidence type="ECO:0000256" key="5">
    <source>
        <dbReference type="PIRSR" id="PIRSR006230-1"/>
    </source>
</evidence>
<dbReference type="SUPFAM" id="SSF52540">
    <property type="entry name" value="P-loop containing nucleoside triphosphate hydrolases"/>
    <property type="match status" value="1"/>
</dbReference>
<protein>
    <recommendedName>
        <fullName evidence="1 4">Ribosome biogenesis GTPase A</fullName>
    </recommendedName>
</protein>
<proteinExistence type="inferred from homology"/>